<evidence type="ECO:0000313" key="1">
    <source>
        <dbReference type="EMBL" id="SUO96684.1"/>
    </source>
</evidence>
<dbReference type="SFLD" id="SFLDS00003">
    <property type="entry name" value="Haloacid_Dehalogenase"/>
    <property type="match status" value="1"/>
</dbReference>
<protein>
    <submittedName>
        <fullName evidence="1">Bifunctional phosphatase/peptidyl-prolyl cis-trans isomerase</fullName>
    </submittedName>
</protein>
<dbReference type="OrthoDB" id="3180855at2"/>
<dbReference type="RefSeq" id="WP_115218366.1">
    <property type="nucleotide sequence ID" value="NZ_UHIA01000004.1"/>
</dbReference>
<dbReference type="Gene3D" id="3.40.50.1000">
    <property type="entry name" value="HAD superfamily/HAD-like"/>
    <property type="match status" value="1"/>
</dbReference>
<dbReference type="NCBIfam" id="TIGR01484">
    <property type="entry name" value="HAD-SF-IIB"/>
    <property type="match status" value="1"/>
</dbReference>
<dbReference type="InterPro" id="IPR036412">
    <property type="entry name" value="HAD-like_sf"/>
</dbReference>
<reference evidence="1 2" key="1">
    <citation type="submission" date="2018-06" db="EMBL/GenBank/DDBJ databases">
        <authorList>
            <consortium name="Pathogen Informatics"/>
            <person name="Doyle S."/>
        </authorList>
    </citation>
    <scope>NUCLEOTIDE SEQUENCE [LARGE SCALE GENOMIC DNA]</scope>
    <source>
        <strain evidence="1 2">NCTC10717</strain>
    </source>
</reference>
<keyword evidence="2" id="KW-1185">Reference proteome</keyword>
<name>A0A380MWY7_9GAMM</name>
<dbReference type="SFLD" id="SFLDG01140">
    <property type="entry name" value="C2.B:_Phosphomannomutase_and_P"/>
    <property type="match status" value="1"/>
</dbReference>
<dbReference type="InterPro" id="IPR000150">
    <property type="entry name" value="Cof"/>
</dbReference>
<dbReference type="PROSITE" id="PS01229">
    <property type="entry name" value="COF_2"/>
    <property type="match status" value="1"/>
</dbReference>
<accession>A0A380MWY7</accession>
<evidence type="ECO:0000313" key="2">
    <source>
        <dbReference type="Proteomes" id="UP000254575"/>
    </source>
</evidence>
<dbReference type="PANTHER" id="PTHR10000:SF25">
    <property type="entry name" value="PHOSPHATASE YKRA-RELATED"/>
    <property type="match status" value="1"/>
</dbReference>
<dbReference type="Pfam" id="PF08282">
    <property type="entry name" value="Hydrolase_3"/>
    <property type="match status" value="1"/>
</dbReference>
<dbReference type="GO" id="GO:0000287">
    <property type="term" value="F:magnesium ion binding"/>
    <property type="evidence" value="ECO:0007669"/>
    <property type="project" value="UniProtKB-ARBA"/>
</dbReference>
<sequence>MSTEIIFFDIDDTLCRLGRLTENNLRALQALSAQNTVKLAIATGRSIAMLPPDIRRLFDSGMIEVLVSANGQYNMIGSEIISHYPLDQAAAAELAAVCRRFGLVYQQLSEHHIAWSEPLPHYEQTKAVFPGCVIDPDYYSRHSIYQFSVFLPEQDEDPDIVRTFEDLGFHFARWHKGGADLLPAQGSKARGIADICAALGINPAHTMAFGDGLNDIEMLQYVGIGVAMGNAWEALKAVADYVTTTLEDDGIEQALRHFSVLK</sequence>
<keyword evidence="1" id="KW-0413">Isomerase</keyword>
<dbReference type="EMBL" id="UHIA01000004">
    <property type="protein sequence ID" value="SUO96684.1"/>
    <property type="molecule type" value="Genomic_DNA"/>
</dbReference>
<dbReference type="AlphaFoldDB" id="A0A380MWY7"/>
<dbReference type="GO" id="GO:0005829">
    <property type="term" value="C:cytosol"/>
    <property type="evidence" value="ECO:0007669"/>
    <property type="project" value="TreeGrafter"/>
</dbReference>
<dbReference type="Proteomes" id="UP000254575">
    <property type="component" value="Unassembled WGS sequence"/>
</dbReference>
<proteinExistence type="predicted"/>
<dbReference type="Gene3D" id="3.30.1240.10">
    <property type="match status" value="1"/>
</dbReference>
<dbReference type="NCBIfam" id="TIGR00099">
    <property type="entry name" value="Cof-subfamily"/>
    <property type="match status" value="1"/>
</dbReference>
<dbReference type="GO" id="GO:0016791">
    <property type="term" value="F:phosphatase activity"/>
    <property type="evidence" value="ECO:0007669"/>
    <property type="project" value="UniProtKB-ARBA"/>
</dbReference>
<dbReference type="PANTHER" id="PTHR10000">
    <property type="entry name" value="PHOSPHOSERINE PHOSPHATASE"/>
    <property type="match status" value="1"/>
</dbReference>
<dbReference type="SUPFAM" id="SSF56784">
    <property type="entry name" value="HAD-like"/>
    <property type="match status" value="1"/>
</dbReference>
<gene>
    <name evidence="1" type="ORF">NCTC10717_01113</name>
</gene>
<organism evidence="1 2">
    <name type="scientific">Suttonella indologenes</name>
    <dbReference type="NCBI Taxonomy" id="13276"/>
    <lineage>
        <taxon>Bacteria</taxon>
        <taxon>Pseudomonadati</taxon>
        <taxon>Pseudomonadota</taxon>
        <taxon>Gammaproteobacteria</taxon>
        <taxon>Cardiobacteriales</taxon>
        <taxon>Cardiobacteriaceae</taxon>
        <taxon>Suttonella</taxon>
    </lineage>
</organism>
<dbReference type="InterPro" id="IPR006379">
    <property type="entry name" value="HAD-SF_hydro_IIB"/>
</dbReference>
<dbReference type="InterPro" id="IPR023214">
    <property type="entry name" value="HAD_sf"/>
</dbReference>
<dbReference type="GO" id="GO:0016853">
    <property type="term" value="F:isomerase activity"/>
    <property type="evidence" value="ECO:0007669"/>
    <property type="project" value="UniProtKB-KW"/>
</dbReference>